<keyword evidence="8" id="KW-1185">Reference proteome</keyword>
<dbReference type="STRING" id="1173022.Cri9333_2792"/>
<name>K9VZU1_9CYAN</name>
<keyword evidence="5 6" id="KW-0472">Membrane</keyword>
<evidence type="ECO:0000313" key="8">
    <source>
        <dbReference type="Proteomes" id="UP000010472"/>
    </source>
</evidence>
<evidence type="ECO:0000256" key="5">
    <source>
        <dbReference type="ARBA" id="ARBA00023136"/>
    </source>
</evidence>
<protein>
    <recommendedName>
        <fullName evidence="9">TIGR00297 family protein</fullName>
    </recommendedName>
</protein>
<evidence type="ECO:0000256" key="6">
    <source>
        <dbReference type="SAM" id="Phobius"/>
    </source>
</evidence>
<gene>
    <name evidence="7" type="ORF">Cri9333_2792</name>
</gene>
<dbReference type="HOGENOM" id="CLU_036918_0_1_3"/>
<dbReference type="InterPro" id="IPR002794">
    <property type="entry name" value="DUF92_TMEM19"/>
</dbReference>
<dbReference type="OrthoDB" id="539948at2"/>
<dbReference type="AlphaFoldDB" id="K9VZU1"/>
<keyword evidence="4 6" id="KW-1133">Transmembrane helix</keyword>
<organism evidence="7 8">
    <name type="scientific">Crinalium epipsammum PCC 9333</name>
    <dbReference type="NCBI Taxonomy" id="1173022"/>
    <lineage>
        <taxon>Bacteria</taxon>
        <taxon>Bacillati</taxon>
        <taxon>Cyanobacteriota</taxon>
        <taxon>Cyanophyceae</taxon>
        <taxon>Gomontiellales</taxon>
        <taxon>Gomontiellaceae</taxon>
        <taxon>Crinalium</taxon>
    </lineage>
</organism>
<dbReference type="PANTHER" id="PTHR13353">
    <property type="entry name" value="TRANSMEMBRANE PROTEIN 19"/>
    <property type="match status" value="1"/>
</dbReference>
<feature type="transmembrane region" description="Helical" evidence="6">
    <location>
        <begin position="236"/>
        <end position="258"/>
    </location>
</feature>
<evidence type="ECO:0000256" key="3">
    <source>
        <dbReference type="ARBA" id="ARBA00022692"/>
    </source>
</evidence>
<dbReference type="GO" id="GO:0016020">
    <property type="term" value="C:membrane"/>
    <property type="evidence" value="ECO:0007669"/>
    <property type="project" value="UniProtKB-SubCell"/>
</dbReference>
<proteinExistence type="inferred from homology"/>
<evidence type="ECO:0000256" key="4">
    <source>
        <dbReference type="ARBA" id="ARBA00022989"/>
    </source>
</evidence>
<comment type="subcellular location">
    <subcellularLocation>
        <location evidence="1">Membrane</location>
        <topology evidence="1">Multi-pass membrane protein</topology>
    </subcellularLocation>
</comment>
<keyword evidence="3 6" id="KW-0812">Transmembrane</keyword>
<evidence type="ECO:0000313" key="7">
    <source>
        <dbReference type="EMBL" id="AFZ13638.1"/>
    </source>
</evidence>
<dbReference type="KEGG" id="cep:Cri9333_2792"/>
<evidence type="ECO:0000256" key="2">
    <source>
        <dbReference type="ARBA" id="ARBA00009012"/>
    </source>
</evidence>
<sequence>MFSSFYSVNPWLIGLGLNAILLSIVWFAPKKLLTPAGIFHAGLLGVIVWGTLGWQGYLVVAFYFLVGSGVTRIGIAQKEAEGIAEKRSGARGPENVWGSALTAAVCALGTLFVSIFAPSAQGWVIPLLLLGYVASFSTKLSDTCASEVGKAYGKRTFLITTLQPVARGTEGAVSLEGTLAGILGSVAIALVAYAVNLISLTDVIICVVAAFIGTNLESVIGATLQSKFDWMTNEVVNIFNTLIGAIAAILLALAWQYWHY</sequence>
<reference evidence="7 8" key="1">
    <citation type="submission" date="2012-06" db="EMBL/GenBank/DDBJ databases">
        <title>Finished chromosome of genome of Crinalium epipsammum PCC 9333.</title>
        <authorList>
            <consortium name="US DOE Joint Genome Institute"/>
            <person name="Gugger M."/>
            <person name="Coursin T."/>
            <person name="Rippka R."/>
            <person name="Tandeau De Marsac N."/>
            <person name="Huntemann M."/>
            <person name="Wei C.-L."/>
            <person name="Han J."/>
            <person name="Detter J.C."/>
            <person name="Han C."/>
            <person name="Tapia R."/>
            <person name="Davenport K."/>
            <person name="Daligault H."/>
            <person name="Erkkila T."/>
            <person name="Gu W."/>
            <person name="Munk A.C.C."/>
            <person name="Teshima H."/>
            <person name="Xu Y."/>
            <person name="Chain P."/>
            <person name="Chen A."/>
            <person name="Krypides N."/>
            <person name="Mavromatis K."/>
            <person name="Markowitz V."/>
            <person name="Szeto E."/>
            <person name="Ivanova N."/>
            <person name="Mikhailova N."/>
            <person name="Ovchinnikova G."/>
            <person name="Pagani I."/>
            <person name="Pati A."/>
            <person name="Goodwin L."/>
            <person name="Peters L."/>
            <person name="Pitluck S."/>
            <person name="Woyke T."/>
            <person name="Kerfeld C."/>
        </authorList>
    </citation>
    <scope>NUCLEOTIDE SEQUENCE [LARGE SCALE GENOMIC DNA]</scope>
    <source>
        <strain evidence="7 8">PCC 9333</strain>
    </source>
</reference>
<evidence type="ECO:0000256" key="1">
    <source>
        <dbReference type="ARBA" id="ARBA00004141"/>
    </source>
</evidence>
<evidence type="ECO:0008006" key="9">
    <source>
        <dbReference type="Google" id="ProtNLM"/>
    </source>
</evidence>
<feature type="transmembrane region" description="Helical" evidence="6">
    <location>
        <begin position="6"/>
        <end position="27"/>
    </location>
</feature>
<dbReference type="RefSeq" id="WP_015203748.1">
    <property type="nucleotide sequence ID" value="NC_019753.1"/>
</dbReference>
<dbReference type="PANTHER" id="PTHR13353:SF5">
    <property type="entry name" value="TRANSMEMBRANE PROTEIN 19"/>
    <property type="match status" value="1"/>
</dbReference>
<comment type="similarity">
    <text evidence="2">Belongs to the TMEM19 family.</text>
</comment>
<dbReference type="PATRIC" id="fig|1173022.3.peg.3028"/>
<dbReference type="eggNOG" id="COG1836">
    <property type="taxonomic scope" value="Bacteria"/>
</dbReference>
<dbReference type="Pfam" id="PF01940">
    <property type="entry name" value="DUF92"/>
    <property type="match status" value="1"/>
</dbReference>
<dbReference type="NCBIfam" id="TIGR00297">
    <property type="entry name" value="TIGR00297 family protein"/>
    <property type="match status" value="1"/>
</dbReference>
<dbReference type="EMBL" id="CP003620">
    <property type="protein sequence ID" value="AFZ13638.1"/>
    <property type="molecule type" value="Genomic_DNA"/>
</dbReference>
<feature type="transmembrane region" description="Helical" evidence="6">
    <location>
        <begin position="177"/>
        <end position="195"/>
    </location>
</feature>
<accession>K9VZU1</accession>
<dbReference type="Proteomes" id="UP000010472">
    <property type="component" value="Chromosome"/>
</dbReference>
<feature type="transmembrane region" description="Helical" evidence="6">
    <location>
        <begin position="96"/>
        <end position="117"/>
    </location>
</feature>